<dbReference type="Proteomes" id="UP000028524">
    <property type="component" value="Unassembled WGS sequence"/>
</dbReference>
<dbReference type="PANTHER" id="PTHR33112">
    <property type="entry name" value="DOMAIN PROTEIN, PUTATIVE-RELATED"/>
    <property type="match status" value="1"/>
</dbReference>
<feature type="region of interest" description="Disordered" evidence="1">
    <location>
        <begin position="121"/>
        <end position="150"/>
    </location>
</feature>
<name>A0A084QRK8_STAC4</name>
<accession>A0A084QRK8</accession>
<feature type="compositionally biased region" description="Polar residues" evidence="1">
    <location>
        <begin position="121"/>
        <end position="131"/>
    </location>
</feature>
<evidence type="ECO:0000313" key="3">
    <source>
        <dbReference type="EMBL" id="KFA66593.1"/>
    </source>
</evidence>
<protein>
    <recommendedName>
        <fullName evidence="2">Heterokaryon incompatibility domain-containing protein</fullName>
    </recommendedName>
</protein>
<dbReference type="InParanoid" id="A0A084QRK8"/>
<dbReference type="OMA" id="RYWIDEC"/>
<dbReference type="OrthoDB" id="5125733at2759"/>
<dbReference type="Pfam" id="PF06985">
    <property type="entry name" value="HET"/>
    <property type="match status" value="1"/>
</dbReference>
<gene>
    <name evidence="3" type="ORF">S40285_08278</name>
</gene>
<reference evidence="3 4" key="1">
    <citation type="journal article" date="2014" name="BMC Genomics">
        <title>Comparative genome sequencing reveals chemotype-specific gene clusters in the toxigenic black mold Stachybotrys.</title>
        <authorList>
            <person name="Semeiks J."/>
            <person name="Borek D."/>
            <person name="Otwinowski Z."/>
            <person name="Grishin N.V."/>
        </authorList>
    </citation>
    <scope>NUCLEOTIDE SEQUENCE [LARGE SCALE GENOMIC DNA]</scope>
    <source>
        <strain evidence="3 4">IBT 40285</strain>
    </source>
</reference>
<sequence length="725" mass="80690">MLCTACLSINLRPRPGSTDAGLYHILHPDTQSFEQALAAGCPLCLIIYGKLDKHQGPSAICDALNAHVVLWVPWRDRNDVHSAHAASKTLTVMTRHGVTVLDKLPPLPELYRNYCIGNDSTTADQSSGKTSSNKRRKVAHRDGSYPRTSEVFNSPNDTIIDSSHTLGLARIWLNHCLTNHRQCKATAHTAQSPMPTRLINIEQPTKFWLVQTNNRLRGPYLALSYAWGQGRRVVTLKSNVQTHLRSLPVDGMPNTFADAIRVAVALGYNYIWIDAFCIIQDDDNDLSRELPKMGDIYRYADLTIYAAGAKSSHAGFFKGHEPSKSRPCHVPITYTTSQGSITHQTVLSVPWHGPDYLGERGWILQERVLSPRCLIFGDDMAWSCTTTDARESNPAMAPTREALSGRVFQADLLRHRLFQDLEKPIENRNYSNHAKQGRIWQDLVQEYSEKQLSFVGDNLKALSGLAGIFHQAYGKTYAAGIWQQDAISQLAWYVAINDERPVAEEPDGPSWTWASAGKIRIRFRACPVKIHLEFVSNIDVQHNGELLGVDVKPANAANPYGAVTSGRLVLRVPLHRAILSCSSAYAALRKDIVYDARRKGPSGHNFIDTHEEPRYPALILDLARHEAIAEAALDRPIGAKEDGLNVTRCPVWCALLQVHHVRSVGQVKATMLLLKKHENGTFGRLGLGYIVEDSPSRDQAAKDSLARQSKIMGWLDDKAEIINVV</sequence>
<keyword evidence="4" id="KW-1185">Reference proteome</keyword>
<proteinExistence type="predicted"/>
<evidence type="ECO:0000256" key="1">
    <source>
        <dbReference type="SAM" id="MobiDB-lite"/>
    </source>
</evidence>
<dbReference type="STRING" id="1283841.A0A084QRK8"/>
<organism evidence="3 4">
    <name type="scientific">Stachybotrys chlorohalonatus (strain IBT 40285)</name>
    <dbReference type="NCBI Taxonomy" id="1283841"/>
    <lineage>
        <taxon>Eukaryota</taxon>
        <taxon>Fungi</taxon>
        <taxon>Dikarya</taxon>
        <taxon>Ascomycota</taxon>
        <taxon>Pezizomycotina</taxon>
        <taxon>Sordariomycetes</taxon>
        <taxon>Hypocreomycetidae</taxon>
        <taxon>Hypocreales</taxon>
        <taxon>Stachybotryaceae</taxon>
        <taxon>Stachybotrys</taxon>
    </lineage>
</organism>
<dbReference type="InterPro" id="IPR010730">
    <property type="entry name" value="HET"/>
</dbReference>
<dbReference type="EMBL" id="KL660424">
    <property type="protein sequence ID" value="KFA66593.1"/>
    <property type="molecule type" value="Genomic_DNA"/>
</dbReference>
<evidence type="ECO:0000313" key="4">
    <source>
        <dbReference type="Proteomes" id="UP000028524"/>
    </source>
</evidence>
<dbReference type="PANTHER" id="PTHR33112:SF16">
    <property type="entry name" value="HETEROKARYON INCOMPATIBILITY DOMAIN-CONTAINING PROTEIN"/>
    <property type="match status" value="1"/>
</dbReference>
<dbReference type="HOGENOM" id="CLU_002639_2_11_1"/>
<feature type="domain" description="Heterokaryon incompatibility" evidence="2">
    <location>
        <begin position="220"/>
        <end position="366"/>
    </location>
</feature>
<dbReference type="AlphaFoldDB" id="A0A084QRK8"/>
<evidence type="ECO:0000259" key="2">
    <source>
        <dbReference type="Pfam" id="PF06985"/>
    </source>
</evidence>